<name>A0ABP8EI28_9MICO</name>
<dbReference type="SUPFAM" id="SSF53474">
    <property type="entry name" value="alpha/beta-Hydrolases"/>
    <property type="match status" value="1"/>
</dbReference>
<dbReference type="Gene3D" id="3.40.50.1820">
    <property type="entry name" value="alpha/beta hydrolase"/>
    <property type="match status" value="1"/>
</dbReference>
<reference evidence="2" key="1">
    <citation type="journal article" date="2019" name="Int. J. Syst. Evol. Microbiol.">
        <title>The Global Catalogue of Microorganisms (GCM) 10K type strain sequencing project: providing services to taxonomists for standard genome sequencing and annotation.</title>
        <authorList>
            <consortium name="The Broad Institute Genomics Platform"/>
            <consortium name="The Broad Institute Genome Sequencing Center for Infectious Disease"/>
            <person name="Wu L."/>
            <person name="Ma J."/>
        </authorList>
    </citation>
    <scope>NUCLEOTIDE SEQUENCE [LARGE SCALE GENOMIC DNA]</scope>
    <source>
        <strain evidence="2">JCM 17458</strain>
    </source>
</reference>
<sequence>MAHEITVTGGSGGTRAAMEDLDALAAELLRIADELAGVLMDATVRELDPVLEASALASPATAFAVQRESAAFAFSAAGVSARLALLGTGLAHAVLSYRETEGFLSRTFEAVLSGMGNLLGHAARTALMTPAVIVGAGFVGGAIYVIDRTGLDDALEEALGIDLSEVTDEVLQGVGRALFAESDSVGVVIEHVLPGFVAGFAGVPPGIHAGFGDAAPWPHDSQSLTEMLIGGGRLAGQFGRTGVEVSAAERPQPPGGTRAAPANAVELFSRELDSHRGLDNGMVQIERIESADGTTRWIVYVPATTDWSTAPGANSTDLTTNVEGAAGHDTVMREVIRQAVADAGIAADEEVMLVGYSQGGLTAASLAADPGFLADVNVTALFTVASPVSDFDIPPEVSTLSIEHEQDLVPDLDGNQNPDHPHWSTITVDLDFEALADDPMFEGMTDEEIGQRLASPGFPHGGAVYETTIASLYAGGNAALLAWSARSAGFFSGEVTRTREYTGRRR</sequence>
<dbReference type="RefSeq" id="WP_236863691.1">
    <property type="nucleotide sequence ID" value="NZ_BAABAZ010000004.1"/>
</dbReference>
<dbReference type="Proteomes" id="UP001501586">
    <property type="component" value="Unassembled WGS sequence"/>
</dbReference>
<keyword evidence="2" id="KW-1185">Reference proteome</keyword>
<protein>
    <submittedName>
        <fullName evidence="1">Uncharacterized protein</fullName>
    </submittedName>
</protein>
<evidence type="ECO:0000313" key="2">
    <source>
        <dbReference type="Proteomes" id="UP001501586"/>
    </source>
</evidence>
<dbReference type="InterPro" id="IPR029058">
    <property type="entry name" value="AB_hydrolase_fold"/>
</dbReference>
<gene>
    <name evidence="1" type="ORF">GCM10022261_11390</name>
</gene>
<comment type="caution">
    <text evidence="1">The sequence shown here is derived from an EMBL/GenBank/DDBJ whole genome shotgun (WGS) entry which is preliminary data.</text>
</comment>
<evidence type="ECO:0000313" key="1">
    <source>
        <dbReference type="EMBL" id="GAA4283608.1"/>
    </source>
</evidence>
<proteinExistence type="predicted"/>
<accession>A0ABP8EI28</accession>
<organism evidence="1 2">
    <name type="scientific">Brevibacterium daeguense</name>
    <dbReference type="NCBI Taxonomy" id="909936"/>
    <lineage>
        <taxon>Bacteria</taxon>
        <taxon>Bacillati</taxon>
        <taxon>Actinomycetota</taxon>
        <taxon>Actinomycetes</taxon>
        <taxon>Micrococcales</taxon>
        <taxon>Brevibacteriaceae</taxon>
        <taxon>Brevibacterium</taxon>
    </lineage>
</organism>
<dbReference type="EMBL" id="BAABAZ010000004">
    <property type="protein sequence ID" value="GAA4283608.1"/>
    <property type="molecule type" value="Genomic_DNA"/>
</dbReference>